<keyword evidence="2" id="KW-1185">Reference proteome</keyword>
<gene>
    <name evidence="1" type="ORF">DLJ53_19660</name>
</gene>
<reference evidence="1 2" key="1">
    <citation type="submission" date="2018-05" db="EMBL/GenBank/DDBJ databases">
        <title>Acuticoccus sediminis sp. nov., isolated from deep-sea sediment of Indian Ocean.</title>
        <authorList>
            <person name="Liu X."/>
            <person name="Lai Q."/>
            <person name="Du Y."/>
            <person name="Sun F."/>
            <person name="Zhang X."/>
            <person name="Wang S."/>
            <person name="Shao Z."/>
        </authorList>
    </citation>
    <scope>NUCLEOTIDE SEQUENCE [LARGE SCALE GENOMIC DNA]</scope>
    <source>
        <strain evidence="1 2">PTG4-2</strain>
    </source>
</reference>
<dbReference type="EMBL" id="QHHQ01000004">
    <property type="protein sequence ID" value="RAH99956.1"/>
    <property type="molecule type" value="Genomic_DNA"/>
</dbReference>
<dbReference type="Proteomes" id="UP000249590">
    <property type="component" value="Unassembled WGS sequence"/>
</dbReference>
<organism evidence="1 2">
    <name type="scientific">Acuticoccus sediminis</name>
    <dbReference type="NCBI Taxonomy" id="2184697"/>
    <lineage>
        <taxon>Bacteria</taxon>
        <taxon>Pseudomonadati</taxon>
        <taxon>Pseudomonadota</taxon>
        <taxon>Alphaproteobacteria</taxon>
        <taxon>Hyphomicrobiales</taxon>
        <taxon>Amorphaceae</taxon>
        <taxon>Acuticoccus</taxon>
    </lineage>
</organism>
<dbReference type="Gene3D" id="3.40.50.1460">
    <property type="match status" value="1"/>
</dbReference>
<evidence type="ECO:0000313" key="2">
    <source>
        <dbReference type="Proteomes" id="UP000249590"/>
    </source>
</evidence>
<evidence type="ECO:0000313" key="1">
    <source>
        <dbReference type="EMBL" id="RAH99956.1"/>
    </source>
</evidence>
<protein>
    <recommendedName>
        <fullName evidence="3">Caspase domain-containing protein</fullName>
    </recommendedName>
</protein>
<name>A0A8B2NW69_9HYPH</name>
<dbReference type="AlphaFoldDB" id="A0A8B2NW69"/>
<comment type="caution">
    <text evidence="1">The sequence shown here is derived from an EMBL/GenBank/DDBJ whole genome shotgun (WGS) entry which is preliminary data.</text>
</comment>
<proteinExistence type="predicted"/>
<evidence type="ECO:0008006" key="3">
    <source>
        <dbReference type="Google" id="ProtNLM"/>
    </source>
</evidence>
<sequence length="930" mass="100896">MCTRPGFWSRGNMARIVARIGWSLRLAVLALVATAALISAAAAETDKERLERLIAEGNKRYALLVGIGDYSETVPVKFVQENLDAVTRLLTEDLFIPAANIVRIENPDNISLAGTFGYDKGELGDFGGLDITHPDAELFVYYVGHGSRDLRGSNTTNAAESEGYLLATNSRPALLSRTAYSYDTLLANLDAYQKRNFPDGRVVLFMESCFSGETNDGVALNPSMAAALLAPTEGWDEPQSEHDVIAIAAAGADTPAYWDEERHIGLFTDALVAGLSGRADSEGGDGNGTITVAELGDFLRQSVSARARTLGKGDQRPQVQEQDLEKTLANLARTPQPTASPLIEFEVKDLEARLAEIDPRNLPGLKRLSRDVEAFRNSCGDDCRSYLARLILLQDDLRRQVDLCDAAATMSGRWQERGAFNRLAEFDQICAPPDMVDACVASRDLSSKACQCLRDPEDESCQIDPAQICADGLTSATEAGVAQTSLDPLLQFQRLQRNCARDTEALAAARETVCAAAEKGFDANGPIAPGIAACPFAKTIATQRREAERCRSEFAAVEAQSGDHTRLANFIAEYPNCGQISDARVLLDRRIADALGKADTARTPADRKRVHGDLTAIRNAFEGSLSRAALASIDDAISALDETACPVALRSAKEKGLAALSQFVRERPNCEAEIAEAQKLVATGECRAQFERVSGDDATQLIAFTERNRSCEAEVANANARLETLATQCIHRAGEYERAEPREAIRRYRACSSTFGGTFDWVGTQASSSLARLNRTIVCADAFDAMPHDDADALIAFIGRFKAQCPSYTEEAARLYAALPAAVPDVTQFDGIYTGQRGYTEPGRKSPDRSCLDRYEFTATVENGEIRFDSDDRSWTGSVGADGAIRITREGISPRTKSEMWISGSLSGAYARGEMFSGYCGTGYFELSRR</sequence>
<accession>A0A8B2NW69</accession>